<reference evidence="3 4" key="1">
    <citation type="journal article" date="2019" name="Int. J. Syst. Evol. Microbiol.">
        <title>The Global Catalogue of Microorganisms (GCM) 10K type strain sequencing project: providing services to taxonomists for standard genome sequencing and annotation.</title>
        <authorList>
            <consortium name="The Broad Institute Genomics Platform"/>
            <consortium name="The Broad Institute Genome Sequencing Center for Infectious Disease"/>
            <person name="Wu L."/>
            <person name="Ma J."/>
        </authorList>
    </citation>
    <scope>NUCLEOTIDE SEQUENCE [LARGE SCALE GENOMIC DNA]</scope>
    <source>
        <strain evidence="3 4">JCM 4542</strain>
    </source>
</reference>
<proteinExistence type="predicted"/>
<dbReference type="InterPro" id="IPR024078">
    <property type="entry name" value="LmbE-like_dom_sf"/>
</dbReference>
<evidence type="ECO:0000313" key="4">
    <source>
        <dbReference type="Proteomes" id="UP001500886"/>
    </source>
</evidence>
<accession>A0ABN3U4Z5</accession>
<comment type="caution">
    <text evidence="3">The sequence shown here is derived from an EMBL/GenBank/DDBJ whole genome shotgun (WGS) entry which is preliminary data.</text>
</comment>
<keyword evidence="1" id="KW-0862">Zinc</keyword>
<dbReference type="SUPFAM" id="SSF102588">
    <property type="entry name" value="LmbE-like"/>
    <property type="match status" value="1"/>
</dbReference>
<dbReference type="PANTHER" id="PTHR12993">
    <property type="entry name" value="N-ACETYLGLUCOSAMINYL-PHOSPHATIDYLINOSITOL DE-N-ACETYLASE-RELATED"/>
    <property type="match status" value="1"/>
</dbReference>
<protein>
    <submittedName>
        <fullName evidence="3">PIG-L family deacetylase</fullName>
    </submittedName>
</protein>
<evidence type="ECO:0000256" key="2">
    <source>
        <dbReference type="SAM" id="MobiDB-lite"/>
    </source>
</evidence>
<dbReference type="PANTHER" id="PTHR12993:SF26">
    <property type="entry name" value="1D-MYO-INOSITOL 2-ACETAMIDO-2-DEOXY-ALPHA-D-GLUCOPYRANOSIDE DEACETYLASE"/>
    <property type="match status" value="1"/>
</dbReference>
<feature type="compositionally biased region" description="Low complexity" evidence="2">
    <location>
        <begin position="640"/>
        <end position="653"/>
    </location>
</feature>
<dbReference type="SUPFAM" id="SSF89372">
    <property type="entry name" value="Fucose-specific lectin"/>
    <property type="match status" value="1"/>
</dbReference>
<evidence type="ECO:0000256" key="1">
    <source>
        <dbReference type="ARBA" id="ARBA00022833"/>
    </source>
</evidence>
<dbReference type="Pfam" id="PF02585">
    <property type="entry name" value="PIG-L"/>
    <property type="match status" value="1"/>
</dbReference>
<sequence length="710" mass="75612">MLGAGGGLLLGAGAMSGAWQWLAPGAPRERGAGHTAARPARTAPAEAFVHVMAHADDSLYFMNPELEQSLRSGAPAVTVCMTGGESDGRNALTRTPGYARLPQKRPEFVRARINGLREATARMVTGDWLSPWSVEPLTLLPGFQVELQTLRAAPQIQLIFMELVEARYVRVPRRESLRGLWLGATEQLPTLVPAGSPVRRTQRYTRQQVIDSLTAVLERYRPTVVRTLDPTPTHLPTQPDFPGVPAVLRGLAFHDHQDHTASARFTQAALAQYWGRPHARPTAVDAYVGYEVALLPDSLDRAATAHKVEMLDVYGWADGRDCGDAAGCGDRKIGNRSKDIRWSDNLRHRAPGTQRWAQVLPDGRLAAFAVLDGEAQCWTETAAGSGIWSPPVPAGGSMLEGQVQALRRPDGTLVLFSVRTVLPRPGTAHRREVMTAVQQGMAGGAPAFGPWHSLGSPEEDPERSLEVGHPVAVAGADGTLHLFVKDWAGGLAFRTCTPDGRWSPWEAPAGQDDRPPVRIEDALDAVVDGRGRVHVVAADARTVQHWTSDGPGAPLRPAGPTRLPAAAAPPALAALPGGGVRLAMREAGTARVLLFDRPADGTWRPVGSCEPIGGYGRVALSEEGGTTVLAARDGAGLARLSAGPGRPGPWREGGVPHRGTPALVRDARGRTVAVVLGMDGRLSSARSRVTGGVPFGEWVSHDGTSDLQTS</sequence>
<feature type="region of interest" description="Disordered" evidence="2">
    <location>
        <begin position="640"/>
        <end position="660"/>
    </location>
</feature>
<organism evidence="3 4">
    <name type="scientific">Streptomyces luteosporeus</name>
    <dbReference type="NCBI Taxonomy" id="173856"/>
    <lineage>
        <taxon>Bacteria</taxon>
        <taxon>Bacillati</taxon>
        <taxon>Actinomycetota</taxon>
        <taxon>Actinomycetes</taxon>
        <taxon>Kitasatosporales</taxon>
        <taxon>Streptomycetaceae</taxon>
        <taxon>Streptomyces</taxon>
    </lineage>
</organism>
<keyword evidence="4" id="KW-1185">Reference proteome</keyword>
<dbReference type="Gene3D" id="3.40.50.10320">
    <property type="entry name" value="LmbE-like"/>
    <property type="match status" value="1"/>
</dbReference>
<dbReference type="InterPro" id="IPR003737">
    <property type="entry name" value="GlcNAc_PI_deacetylase-related"/>
</dbReference>
<dbReference type="Proteomes" id="UP001500886">
    <property type="component" value="Unassembled WGS sequence"/>
</dbReference>
<dbReference type="EMBL" id="BAAASL010000025">
    <property type="protein sequence ID" value="GAA2724221.1"/>
    <property type="molecule type" value="Genomic_DNA"/>
</dbReference>
<evidence type="ECO:0000313" key="3">
    <source>
        <dbReference type="EMBL" id="GAA2724221.1"/>
    </source>
</evidence>
<name>A0ABN3U4Z5_9ACTN</name>
<gene>
    <name evidence="3" type="ORF">GCM10010315_53470</name>
</gene>